<evidence type="ECO:0000259" key="4">
    <source>
        <dbReference type="Pfam" id="PF13793"/>
    </source>
</evidence>
<dbReference type="InterPro" id="IPR005946">
    <property type="entry name" value="Rib-P_diPkinase"/>
</dbReference>
<keyword evidence="1 2" id="KW-0545">Nucleotide biosynthesis</keyword>
<reference evidence="5" key="1">
    <citation type="submission" date="2020-04" db="EMBL/GenBank/DDBJ databases">
        <title>A desert anoxygenic phototrophic bacterium fixes CO2 using RubisCO under aerobic conditions.</title>
        <authorList>
            <person name="Tang K."/>
        </authorList>
    </citation>
    <scope>NUCLEOTIDE SEQUENCE [LARGE SCALE GENOMIC DNA]</scope>
    <source>
        <strain evidence="5">MIMtkB3</strain>
    </source>
</reference>
<dbReference type="SMART" id="SM01400">
    <property type="entry name" value="Pribosyltran_N"/>
    <property type="match status" value="1"/>
</dbReference>
<dbReference type="Pfam" id="PF13793">
    <property type="entry name" value="Pribosyltran_N"/>
    <property type="match status" value="1"/>
</dbReference>
<evidence type="ECO:0000313" key="6">
    <source>
        <dbReference type="Proteomes" id="UP000501891"/>
    </source>
</evidence>
<dbReference type="PANTHER" id="PTHR10210">
    <property type="entry name" value="RIBOSE-PHOSPHATE DIPHOSPHOKINASE FAMILY MEMBER"/>
    <property type="match status" value="1"/>
</dbReference>
<dbReference type="GO" id="GO:0006015">
    <property type="term" value="P:5-phosphoribose 1-diphosphate biosynthetic process"/>
    <property type="evidence" value="ECO:0007669"/>
    <property type="project" value="TreeGrafter"/>
</dbReference>
<dbReference type="InterPro" id="IPR000836">
    <property type="entry name" value="PRTase_dom"/>
</dbReference>
<dbReference type="NCBIfam" id="TIGR01251">
    <property type="entry name" value="ribP_PPkin"/>
    <property type="match status" value="1"/>
</dbReference>
<comment type="similarity">
    <text evidence="2">Belongs to the ribose-phosphate pyrophosphokinase family.</text>
</comment>
<dbReference type="Pfam" id="PF00156">
    <property type="entry name" value="Pribosyltran"/>
    <property type="match status" value="1"/>
</dbReference>
<dbReference type="GO" id="GO:0002189">
    <property type="term" value="C:ribose phosphate diphosphokinase complex"/>
    <property type="evidence" value="ECO:0007669"/>
    <property type="project" value="TreeGrafter"/>
</dbReference>
<dbReference type="NCBIfam" id="NF005537">
    <property type="entry name" value="PRK07199.1"/>
    <property type="match status" value="1"/>
</dbReference>
<dbReference type="CDD" id="cd06223">
    <property type="entry name" value="PRTases_typeI"/>
    <property type="match status" value="1"/>
</dbReference>
<evidence type="ECO:0000256" key="1">
    <source>
        <dbReference type="ARBA" id="ARBA00022727"/>
    </source>
</evidence>
<dbReference type="EC" id="2.7.6.1" evidence="5"/>
<keyword evidence="6" id="KW-1185">Reference proteome</keyword>
<accession>A0A858R9Y4</accession>
<dbReference type="GO" id="GO:0006164">
    <property type="term" value="P:purine nucleotide biosynthetic process"/>
    <property type="evidence" value="ECO:0007669"/>
    <property type="project" value="TreeGrafter"/>
</dbReference>
<dbReference type="GO" id="GO:0004749">
    <property type="term" value="F:ribose phosphate diphosphokinase activity"/>
    <property type="evidence" value="ECO:0007669"/>
    <property type="project" value="UniProtKB-EC"/>
</dbReference>
<protein>
    <submittedName>
        <fullName evidence="5">Ribose-phosphate diphosphokinase</fullName>
        <ecNumber evidence="5">2.7.6.1</ecNumber>
    </submittedName>
</protein>
<dbReference type="Proteomes" id="UP000501891">
    <property type="component" value="Chromosome"/>
</dbReference>
<dbReference type="AlphaFoldDB" id="A0A858R9Y4"/>
<organism evidence="5 6">
    <name type="scientific">Aerophototrophica crusticola</name>
    <dbReference type="NCBI Taxonomy" id="1709002"/>
    <lineage>
        <taxon>Bacteria</taxon>
        <taxon>Pseudomonadati</taxon>
        <taxon>Pseudomonadota</taxon>
        <taxon>Alphaproteobacteria</taxon>
        <taxon>Rhodospirillales</taxon>
        <taxon>Rhodospirillaceae</taxon>
        <taxon>Aerophototrophica</taxon>
    </lineage>
</organism>
<dbReference type="GO" id="GO:0005737">
    <property type="term" value="C:cytoplasm"/>
    <property type="evidence" value="ECO:0007669"/>
    <property type="project" value="TreeGrafter"/>
</dbReference>
<dbReference type="GO" id="GO:0000287">
    <property type="term" value="F:magnesium ion binding"/>
    <property type="evidence" value="ECO:0007669"/>
    <property type="project" value="InterPro"/>
</dbReference>
<dbReference type="GO" id="GO:0016301">
    <property type="term" value="F:kinase activity"/>
    <property type="evidence" value="ECO:0007669"/>
    <property type="project" value="UniProtKB-KW"/>
</dbReference>
<evidence type="ECO:0000259" key="3">
    <source>
        <dbReference type="Pfam" id="PF00156"/>
    </source>
</evidence>
<dbReference type="KEGG" id="acru:HHL28_13550"/>
<dbReference type="EMBL" id="CP051775">
    <property type="protein sequence ID" value="QJE73982.1"/>
    <property type="molecule type" value="Genomic_DNA"/>
</dbReference>
<evidence type="ECO:0000313" key="5">
    <source>
        <dbReference type="EMBL" id="QJE73982.1"/>
    </source>
</evidence>
<dbReference type="InterPro" id="IPR029057">
    <property type="entry name" value="PRTase-like"/>
</dbReference>
<dbReference type="SUPFAM" id="SSF53271">
    <property type="entry name" value="PRTase-like"/>
    <property type="match status" value="2"/>
</dbReference>
<name>A0A858R9Y4_9PROT</name>
<feature type="domain" description="Phosphoribosyltransferase" evidence="3">
    <location>
        <begin position="165"/>
        <end position="270"/>
    </location>
</feature>
<sequence>MMDSLLVGFPDSRAFAQSLAQALGMSWREVALHRFPDGESLVRLEAAPREAVVVRSLDRPNDKLVELHFLASALRERGAERLTLVAPYLAYMRQDMEFNPGEVVSQRVVGQWLAGLFDRIVTVEPHLHRTHDLAEVFPGREAHALSVAPLVGAWARAQGADGSWLVLGPDEEAEPLVAGVVEAAGIEGLCGRKVRRGDRDVSCALPVGTDLTGRTVLLVDDIISSGGTMLDIARAARAAGAARLLAATAHAVGGPDMADRFRAAGIDTVVSADGVPHPTNALALAPLVAEAVRG</sequence>
<dbReference type="PANTHER" id="PTHR10210:SF41">
    <property type="entry name" value="RIBOSE-PHOSPHATE PYROPHOSPHOKINASE 1, CHLOROPLASTIC"/>
    <property type="match status" value="1"/>
</dbReference>
<dbReference type="Gene3D" id="3.40.50.2020">
    <property type="match status" value="2"/>
</dbReference>
<dbReference type="InterPro" id="IPR029099">
    <property type="entry name" value="Pribosyltran_N"/>
</dbReference>
<keyword evidence="5" id="KW-0808">Transferase</keyword>
<feature type="domain" description="Ribose-phosphate pyrophosphokinase N-terminal" evidence="4">
    <location>
        <begin position="11"/>
        <end position="113"/>
    </location>
</feature>
<evidence type="ECO:0000256" key="2">
    <source>
        <dbReference type="RuleBase" id="RU004324"/>
    </source>
</evidence>
<proteinExistence type="inferred from homology"/>
<gene>
    <name evidence="5" type="ORF">HHL28_13550</name>
</gene>